<dbReference type="Pfam" id="PF02518">
    <property type="entry name" value="HATPase_c"/>
    <property type="match status" value="1"/>
</dbReference>
<evidence type="ECO:0000256" key="15">
    <source>
        <dbReference type="ARBA" id="ARBA00023012"/>
    </source>
</evidence>
<keyword evidence="11" id="KW-0547">Nucleotide-binding</keyword>
<comment type="catalytic activity">
    <reaction evidence="1">
        <text>ATP + protein L-histidine = ADP + protein N-phospho-L-histidine.</text>
        <dbReference type="EC" id="2.7.13.3"/>
    </reaction>
</comment>
<dbReference type="CDD" id="cd16917">
    <property type="entry name" value="HATPase_UhpB-NarQ-NarX-like"/>
    <property type="match status" value="1"/>
</dbReference>
<accession>A0ABV8F1C2</accession>
<keyword evidence="8" id="KW-0597">Phosphoprotein</keyword>
<keyword evidence="15" id="KW-0902">Two-component regulatory system</keyword>
<reference evidence="22" key="1">
    <citation type="journal article" date="2019" name="Int. J. Syst. Evol. Microbiol.">
        <title>The Global Catalogue of Microorganisms (GCM) 10K type strain sequencing project: providing services to taxonomists for standard genome sequencing and annotation.</title>
        <authorList>
            <consortium name="The Broad Institute Genomics Platform"/>
            <consortium name="The Broad Institute Genome Sequencing Center for Infectious Disease"/>
            <person name="Wu L."/>
            <person name="Ma J."/>
        </authorList>
    </citation>
    <scope>NUCLEOTIDE SEQUENCE [LARGE SCALE GENOMIC DNA]</scope>
    <source>
        <strain evidence="22">TBRC 7912</strain>
    </source>
</reference>
<dbReference type="PROSITE" id="PS50109">
    <property type="entry name" value="HIS_KIN"/>
    <property type="match status" value="1"/>
</dbReference>
<evidence type="ECO:0000256" key="3">
    <source>
        <dbReference type="ARBA" id="ARBA00004496"/>
    </source>
</evidence>
<feature type="transmembrane region" description="Helical" evidence="19">
    <location>
        <begin position="23"/>
        <end position="44"/>
    </location>
</feature>
<dbReference type="GO" id="GO:0016301">
    <property type="term" value="F:kinase activity"/>
    <property type="evidence" value="ECO:0007669"/>
    <property type="project" value="UniProtKB-KW"/>
</dbReference>
<organism evidence="21 22">
    <name type="scientific">Streptosporangium jomthongense</name>
    <dbReference type="NCBI Taxonomy" id="1193683"/>
    <lineage>
        <taxon>Bacteria</taxon>
        <taxon>Bacillati</taxon>
        <taxon>Actinomycetota</taxon>
        <taxon>Actinomycetes</taxon>
        <taxon>Streptosporangiales</taxon>
        <taxon>Streptosporangiaceae</taxon>
        <taxon>Streptosporangium</taxon>
    </lineage>
</organism>
<evidence type="ECO:0000313" key="21">
    <source>
        <dbReference type="EMBL" id="MFC3982044.1"/>
    </source>
</evidence>
<evidence type="ECO:0000256" key="7">
    <source>
        <dbReference type="ARBA" id="ARBA00022490"/>
    </source>
</evidence>
<keyword evidence="12 21" id="KW-0418">Kinase</keyword>
<dbReference type="PANTHER" id="PTHR24421:SF10">
    <property type="entry name" value="NITRATE_NITRITE SENSOR PROTEIN NARQ"/>
    <property type="match status" value="1"/>
</dbReference>
<evidence type="ECO:0000256" key="10">
    <source>
        <dbReference type="ARBA" id="ARBA00022723"/>
    </source>
</evidence>
<evidence type="ECO:0000256" key="8">
    <source>
        <dbReference type="ARBA" id="ARBA00022553"/>
    </source>
</evidence>
<evidence type="ECO:0000256" key="1">
    <source>
        <dbReference type="ARBA" id="ARBA00000085"/>
    </source>
</evidence>
<feature type="transmembrane region" description="Helical" evidence="19">
    <location>
        <begin position="133"/>
        <end position="154"/>
    </location>
</feature>
<feature type="transmembrane region" description="Helical" evidence="19">
    <location>
        <begin position="160"/>
        <end position="181"/>
    </location>
</feature>
<evidence type="ECO:0000259" key="20">
    <source>
        <dbReference type="PROSITE" id="PS50109"/>
    </source>
</evidence>
<dbReference type="EMBL" id="JBHSBC010000018">
    <property type="protein sequence ID" value="MFC3982044.1"/>
    <property type="molecule type" value="Genomic_DNA"/>
</dbReference>
<keyword evidence="14" id="KW-0408">Iron</keyword>
<dbReference type="InterPro" id="IPR004358">
    <property type="entry name" value="Sig_transdc_His_kin-like_C"/>
</dbReference>
<evidence type="ECO:0000256" key="12">
    <source>
        <dbReference type="ARBA" id="ARBA00022777"/>
    </source>
</evidence>
<keyword evidence="19" id="KW-0812">Transmembrane</keyword>
<feature type="domain" description="Histidine kinase" evidence="20">
    <location>
        <begin position="327"/>
        <end position="414"/>
    </location>
</feature>
<dbReference type="InterPro" id="IPR036890">
    <property type="entry name" value="HATPase_C_sf"/>
</dbReference>
<keyword evidence="19" id="KW-1133">Transmembrane helix</keyword>
<feature type="transmembrane region" description="Helical" evidence="19">
    <location>
        <begin position="87"/>
        <end position="104"/>
    </location>
</feature>
<evidence type="ECO:0000256" key="11">
    <source>
        <dbReference type="ARBA" id="ARBA00022741"/>
    </source>
</evidence>
<evidence type="ECO:0000256" key="19">
    <source>
        <dbReference type="SAM" id="Phobius"/>
    </source>
</evidence>
<keyword evidence="13" id="KW-0067">ATP-binding</keyword>
<evidence type="ECO:0000256" key="5">
    <source>
        <dbReference type="ARBA" id="ARBA00017322"/>
    </source>
</evidence>
<dbReference type="InterPro" id="IPR050482">
    <property type="entry name" value="Sensor_HK_TwoCompSys"/>
</dbReference>
<keyword evidence="10" id="KW-0479">Metal-binding</keyword>
<evidence type="ECO:0000256" key="6">
    <source>
        <dbReference type="ARBA" id="ARBA00022485"/>
    </source>
</evidence>
<dbReference type="RefSeq" id="WP_386190364.1">
    <property type="nucleotide sequence ID" value="NZ_JBHSBC010000018.1"/>
</dbReference>
<evidence type="ECO:0000256" key="18">
    <source>
        <dbReference type="ARBA" id="ARBA00030800"/>
    </source>
</evidence>
<evidence type="ECO:0000256" key="13">
    <source>
        <dbReference type="ARBA" id="ARBA00022840"/>
    </source>
</evidence>
<dbReference type="Proteomes" id="UP001595698">
    <property type="component" value="Unassembled WGS sequence"/>
</dbReference>
<sequence>MAPSRAAPVTGGHVRAGRRGSGFAWPVPWVSSTLYVSVLAGGVYYDVAGAGQGEPARTAVFAGGLVALLVLDVTGRHRLDARQPARSALALLAVRLGLFALVTLFDGSGLSRALFLLVPFTAYFAFGRRAGVTLGVACLGVLVTAFTLTAPGWYTRAEYISDLLMFALGLVLVVSTAEVAVGERAGRARLELTLRELEESHRLLTAYAGQVAELSTAMERTRLARDIHDSLGHHLTVISIQLEKASAFRDLDGAAADRALADARRAARRALEEVRGAVRAARAQTRHFSLSEALAELAGYDDGGRPVVTLELTGQEDGYGAAELAALYRAAQECLTNARRHGDADRVSISVTFGESSARLVVTDDGEGFSPSAGRDGFGLLGMRERARLLGGAFDVRSGQGTGTVVTVTIPRRVETVG</sequence>
<dbReference type="SUPFAM" id="SSF55874">
    <property type="entry name" value="ATPase domain of HSP90 chaperone/DNA topoisomerase II/histidine kinase"/>
    <property type="match status" value="1"/>
</dbReference>
<evidence type="ECO:0000256" key="17">
    <source>
        <dbReference type="ARBA" id="ARBA00024827"/>
    </source>
</evidence>
<evidence type="ECO:0000256" key="4">
    <source>
        <dbReference type="ARBA" id="ARBA00012438"/>
    </source>
</evidence>
<evidence type="ECO:0000256" key="14">
    <source>
        <dbReference type="ARBA" id="ARBA00023004"/>
    </source>
</evidence>
<comment type="subcellular location">
    <subcellularLocation>
        <location evidence="3">Cytoplasm</location>
    </subcellularLocation>
</comment>
<evidence type="ECO:0000313" key="22">
    <source>
        <dbReference type="Proteomes" id="UP001595698"/>
    </source>
</evidence>
<dbReference type="SMART" id="SM00387">
    <property type="entry name" value="HATPase_c"/>
    <property type="match status" value="1"/>
</dbReference>
<keyword evidence="7" id="KW-0963">Cytoplasm</keyword>
<dbReference type="InterPro" id="IPR011712">
    <property type="entry name" value="Sig_transdc_His_kin_sub3_dim/P"/>
</dbReference>
<dbReference type="Pfam" id="PF07730">
    <property type="entry name" value="HisKA_3"/>
    <property type="match status" value="1"/>
</dbReference>
<dbReference type="Gene3D" id="3.30.565.10">
    <property type="entry name" value="Histidine kinase-like ATPase, C-terminal domain"/>
    <property type="match status" value="1"/>
</dbReference>
<dbReference type="PRINTS" id="PR00344">
    <property type="entry name" value="BCTRLSENSOR"/>
</dbReference>
<dbReference type="PANTHER" id="PTHR24421">
    <property type="entry name" value="NITRATE/NITRITE SENSOR PROTEIN NARX-RELATED"/>
    <property type="match status" value="1"/>
</dbReference>
<gene>
    <name evidence="21" type="ORF">ACFOYY_18015</name>
</gene>
<keyword evidence="22" id="KW-1185">Reference proteome</keyword>
<keyword evidence="6" id="KW-0004">4Fe-4S</keyword>
<comment type="function">
    <text evidence="17">Member of the two-component regulatory system NreB/NreC involved in the control of dissimilatory nitrate/nitrite reduction in response to oxygen. NreB functions as a direct oxygen sensor histidine kinase which is autophosphorylated, in the absence of oxygen, probably at the conserved histidine residue, and transfers its phosphate group probably to a conserved aspartate residue of NreC. NreB/NreC activates the expression of the nitrate (narGHJI) and nitrite (nir) reductase operons, as well as the putative nitrate transporter gene narT.</text>
</comment>
<evidence type="ECO:0000256" key="16">
    <source>
        <dbReference type="ARBA" id="ARBA00023014"/>
    </source>
</evidence>
<comment type="caution">
    <text evidence="21">The sequence shown here is derived from an EMBL/GenBank/DDBJ whole genome shotgun (WGS) entry which is preliminary data.</text>
</comment>
<proteinExistence type="predicted"/>
<evidence type="ECO:0000256" key="9">
    <source>
        <dbReference type="ARBA" id="ARBA00022679"/>
    </source>
</evidence>
<dbReference type="EC" id="2.7.13.3" evidence="4"/>
<name>A0ABV8F1C2_9ACTN</name>
<dbReference type="InterPro" id="IPR005467">
    <property type="entry name" value="His_kinase_dom"/>
</dbReference>
<feature type="transmembrane region" description="Helical" evidence="19">
    <location>
        <begin position="56"/>
        <end position="75"/>
    </location>
</feature>
<keyword evidence="9" id="KW-0808">Transferase</keyword>
<protein>
    <recommendedName>
        <fullName evidence="5">Oxygen sensor histidine kinase NreB</fullName>
        <ecNumber evidence="4">2.7.13.3</ecNumber>
    </recommendedName>
    <alternativeName>
        <fullName evidence="18">Nitrogen regulation protein B</fullName>
    </alternativeName>
</protein>
<dbReference type="Gene3D" id="1.20.5.1930">
    <property type="match status" value="1"/>
</dbReference>
<keyword evidence="19" id="KW-0472">Membrane</keyword>
<evidence type="ECO:0000256" key="2">
    <source>
        <dbReference type="ARBA" id="ARBA00001966"/>
    </source>
</evidence>
<keyword evidence="16" id="KW-0411">Iron-sulfur</keyword>
<dbReference type="InterPro" id="IPR003594">
    <property type="entry name" value="HATPase_dom"/>
</dbReference>
<comment type="cofactor">
    <cofactor evidence="2">
        <name>[4Fe-4S] cluster</name>
        <dbReference type="ChEBI" id="CHEBI:49883"/>
    </cofactor>
</comment>